<comment type="caution">
    <text evidence="5">The sequence shown here is derived from an EMBL/GenBank/DDBJ whole genome shotgun (WGS) entry which is preliminary data.</text>
</comment>
<evidence type="ECO:0000313" key="5">
    <source>
        <dbReference type="EMBL" id="MBO1885113.1"/>
    </source>
</evidence>
<organism evidence="5 6">
    <name type="scientific">Capnocytophaga bilenii</name>
    <dbReference type="NCBI Taxonomy" id="2819369"/>
    <lineage>
        <taxon>Bacteria</taxon>
        <taxon>Pseudomonadati</taxon>
        <taxon>Bacteroidota</taxon>
        <taxon>Flavobacteriia</taxon>
        <taxon>Flavobacteriales</taxon>
        <taxon>Flavobacteriaceae</taxon>
        <taxon>Capnocytophaga</taxon>
    </lineage>
</organism>
<name>A0ABS3Q0K6_9FLAO</name>
<evidence type="ECO:0000259" key="4">
    <source>
        <dbReference type="Pfam" id="PF00535"/>
    </source>
</evidence>
<gene>
    <name evidence="5" type="ORF">J4N46_11980</name>
</gene>
<feature type="domain" description="Glycosyltransferase 2-like" evidence="4">
    <location>
        <begin position="5"/>
        <end position="113"/>
    </location>
</feature>
<accession>A0ABS3Q0K6</accession>
<dbReference type="InterPro" id="IPR029044">
    <property type="entry name" value="Nucleotide-diphossugar_trans"/>
</dbReference>
<dbReference type="EMBL" id="JAGDYP010000013">
    <property type="protein sequence ID" value="MBO1885113.1"/>
    <property type="molecule type" value="Genomic_DNA"/>
</dbReference>
<dbReference type="PANTHER" id="PTHR43179">
    <property type="entry name" value="RHAMNOSYLTRANSFERASE WBBL"/>
    <property type="match status" value="1"/>
</dbReference>
<keyword evidence="3" id="KW-0808">Transferase</keyword>
<dbReference type="CDD" id="cd04186">
    <property type="entry name" value="GT_2_like_c"/>
    <property type="match status" value="1"/>
</dbReference>
<dbReference type="Gene3D" id="3.90.550.10">
    <property type="entry name" value="Spore Coat Polysaccharide Biosynthesis Protein SpsA, Chain A"/>
    <property type="match status" value="1"/>
</dbReference>
<reference evidence="5 6" key="1">
    <citation type="submission" date="2021-03" db="EMBL/GenBank/DDBJ databases">
        <title>Isolation and description of Capnocytophaga bilenii sp. nov., a novel Capnocytophaga species, isolated from a gingivitis subject.</title>
        <authorList>
            <person name="Antezack A."/>
            <person name="Monnet-Corti V."/>
            <person name="La Scola B."/>
        </authorList>
    </citation>
    <scope>NUCLEOTIDE SEQUENCE [LARGE SCALE GENOMIC DNA]</scope>
    <source>
        <strain evidence="5 6">Marseille-Q4570</strain>
    </source>
</reference>
<evidence type="ECO:0000256" key="1">
    <source>
        <dbReference type="ARBA" id="ARBA00006739"/>
    </source>
</evidence>
<evidence type="ECO:0000256" key="2">
    <source>
        <dbReference type="ARBA" id="ARBA00022676"/>
    </source>
</evidence>
<dbReference type="RefSeq" id="WP_208059479.1">
    <property type="nucleotide sequence ID" value="NZ_JAGDYP010000013.1"/>
</dbReference>
<dbReference type="InterPro" id="IPR001173">
    <property type="entry name" value="Glyco_trans_2-like"/>
</dbReference>
<dbReference type="SUPFAM" id="SSF53448">
    <property type="entry name" value="Nucleotide-diphospho-sugar transferases"/>
    <property type="match status" value="1"/>
</dbReference>
<evidence type="ECO:0000313" key="6">
    <source>
        <dbReference type="Proteomes" id="UP000681610"/>
    </source>
</evidence>
<keyword evidence="2" id="KW-0328">Glycosyltransferase</keyword>
<evidence type="ECO:0000256" key="3">
    <source>
        <dbReference type="ARBA" id="ARBA00022679"/>
    </source>
</evidence>
<dbReference type="PANTHER" id="PTHR43179:SF12">
    <property type="entry name" value="GALACTOFURANOSYLTRANSFERASE GLFT2"/>
    <property type="match status" value="1"/>
</dbReference>
<proteinExistence type="inferred from homology"/>
<sequence length="320" mass="36447">MTIAIVILNWNGRALLEQFLPSVLLHSAQATIYLADNASTDDSVAFVQERYPADIRIVQNTENLGYAGGYNAALQHIQADVYCLLNSDVAVTEGWLRPIIEAFANDETLAIAQPKLLDFKQPEKFEYAGAAGGYIDKYGYPYCRGRQFNTLEEDKGQYDAPEPVPVFWASGACFFIRAKVFHQLSGFEEAFFAHQEEIDLCWRAHREGFKVACVTQSVVYHLGGATLATNNPKKTYLNFRNSLLMLLKNLPNKGLYTTLFLRLVLDGVAGVRFLLQGKPRLTYEIVRAHFAFYKHFAAFKQKRPKTITFKDYFQRKFFFI</sequence>
<keyword evidence="6" id="KW-1185">Reference proteome</keyword>
<protein>
    <submittedName>
        <fullName evidence="5">Glycosyltransferase family 2 protein</fullName>
    </submittedName>
</protein>
<dbReference type="Proteomes" id="UP000681610">
    <property type="component" value="Unassembled WGS sequence"/>
</dbReference>
<comment type="similarity">
    <text evidence="1">Belongs to the glycosyltransferase 2 family.</text>
</comment>
<dbReference type="Pfam" id="PF00535">
    <property type="entry name" value="Glycos_transf_2"/>
    <property type="match status" value="1"/>
</dbReference>